<evidence type="ECO:0000313" key="6">
    <source>
        <dbReference type="EMBL" id="SAK84617.1"/>
    </source>
</evidence>
<dbReference type="PANTHER" id="PTHR44757">
    <property type="entry name" value="DIGUANYLATE CYCLASE DGCP"/>
    <property type="match status" value="1"/>
</dbReference>
<dbReference type="InterPro" id="IPR043128">
    <property type="entry name" value="Rev_trsase/Diguanyl_cyclase"/>
</dbReference>
<dbReference type="Pfam" id="PF08447">
    <property type="entry name" value="PAS_3"/>
    <property type="match status" value="1"/>
</dbReference>
<dbReference type="InterPro" id="IPR000700">
    <property type="entry name" value="PAS-assoc_C"/>
</dbReference>
<dbReference type="CDD" id="cd00130">
    <property type="entry name" value="PAS"/>
    <property type="match status" value="1"/>
</dbReference>
<protein>
    <submittedName>
        <fullName evidence="6">Response regulator receiver modulated diguanylate cyclase/phosphodiesterase</fullName>
    </submittedName>
</protein>
<dbReference type="InterPro" id="IPR001633">
    <property type="entry name" value="EAL_dom"/>
</dbReference>
<dbReference type="NCBIfam" id="TIGR00254">
    <property type="entry name" value="GGDEF"/>
    <property type="match status" value="1"/>
</dbReference>
<dbReference type="PROSITE" id="PS50883">
    <property type="entry name" value="EAL"/>
    <property type="match status" value="1"/>
</dbReference>
<organism evidence="6 7">
    <name type="scientific">Caballeronia hypogeia</name>
    <dbReference type="NCBI Taxonomy" id="1777140"/>
    <lineage>
        <taxon>Bacteria</taxon>
        <taxon>Pseudomonadati</taxon>
        <taxon>Pseudomonadota</taxon>
        <taxon>Betaproteobacteria</taxon>
        <taxon>Burkholderiales</taxon>
        <taxon>Burkholderiaceae</taxon>
        <taxon>Caballeronia</taxon>
    </lineage>
</organism>
<dbReference type="SMART" id="SM00267">
    <property type="entry name" value="GGDEF"/>
    <property type="match status" value="1"/>
</dbReference>
<dbReference type="InterPro" id="IPR001610">
    <property type="entry name" value="PAC"/>
</dbReference>
<dbReference type="EMBL" id="FCOA02000026">
    <property type="protein sequence ID" value="SAK84617.1"/>
    <property type="molecule type" value="Genomic_DNA"/>
</dbReference>
<dbReference type="Gene3D" id="3.30.70.270">
    <property type="match status" value="1"/>
</dbReference>
<dbReference type="Gene3D" id="3.20.20.450">
    <property type="entry name" value="EAL domain"/>
    <property type="match status" value="1"/>
</dbReference>
<dbReference type="InterPro" id="IPR013655">
    <property type="entry name" value="PAS_fold_3"/>
</dbReference>
<feature type="domain" description="EAL" evidence="4">
    <location>
        <begin position="531"/>
        <end position="785"/>
    </location>
</feature>
<evidence type="ECO:0000259" key="3">
    <source>
        <dbReference type="PROSITE" id="PS50113"/>
    </source>
</evidence>
<dbReference type="PROSITE" id="PS50887">
    <property type="entry name" value="GGDEF"/>
    <property type="match status" value="1"/>
</dbReference>
<dbReference type="InterPro" id="IPR035919">
    <property type="entry name" value="EAL_sf"/>
</dbReference>
<keyword evidence="2" id="KW-0812">Transmembrane</keyword>
<dbReference type="SUPFAM" id="SSF55073">
    <property type="entry name" value="Nucleotide cyclase"/>
    <property type="match status" value="1"/>
</dbReference>
<comment type="caution">
    <text evidence="6">The sequence shown here is derived from an EMBL/GenBank/DDBJ whole genome shotgun (WGS) entry which is preliminary data.</text>
</comment>
<dbReference type="RefSeq" id="WP_061170869.1">
    <property type="nucleotide sequence ID" value="NZ_FCOA02000026.1"/>
</dbReference>
<dbReference type="InterPro" id="IPR052155">
    <property type="entry name" value="Biofilm_reg_signaling"/>
</dbReference>
<dbReference type="SMART" id="SM00086">
    <property type="entry name" value="PAC"/>
    <property type="match status" value="2"/>
</dbReference>
<dbReference type="CDD" id="cd01949">
    <property type="entry name" value="GGDEF"/>
    <property type="match status" value="1"/>
</dbReference>
<evidence type="ECO:0000256" key="1">
    <source>
        <dbReference type="SAM" id="MobiDB-lite"/>
    </source>
</evidence>
<reference evidence="6" key="1">
    <citation type="submission" date="2016-01" db="EMBL/GenBank/DDBJ databases">
        <authorList>
            <person name="Peeters C."/>
        </authorList>
    </citation>
    <scope>NUCLEOTIDE SEQUENCE</scope>
    <source>
        <strain evidence="6">LMG 29322</strain>
    </source>
</reference>
<dbReference type="InterPro" id="IPR013656">
    <property type="entry name" value="PAS_4"/>
</dbReference>
<keyword evidence="2" id="KW-0472">Membrane</keyword>
<proteinExistence type="predicted"/>
<feature type="transmembrane region" description="Helical" evidence="2">
    <location>
        <begin position="49"/>
        <end position="72"/>
    </location>
</feature>
<dbReference type="InterPro" id="IPR029787">
    <property type="entry name" value="Nucleotide_cyclase"/>
</dbReference>
<dbReference type="PROSITE" id="PS50113">
    <property type="entry name" value="PAC"/>
    <property type="match status" value="1"/>
</dbReference>
<dbReference type="InterPro" id="IPR000160">
    <property type="entry name" value="GGDEF_dom"/>
</dbReference>
<evidence type="ECO:0000259" key="4">
    <source>
        <dbReference type="PROSITE" id="PS50883"/>
    </source>
</evidence>
<feature type="transmembrane region" description="Helical" evidence="2">
    <location>
        <begin position="78"/>
        <end position="96"/>
    </location>
</feature>
<dbReference type="SMART" id="SM00052">
    <property type="entry name" value="EAL"/>
    <property type="match status" value="1"/>
</dbReference>
<feature type="domain" description="PAC" evidence="3">
    <location>
        <begin position="311"/>
        <end position="363"/>
    </location>
</feature>
<dbReference type="InterPro" id="IPR035965">
    <property type="entry name" value="PAS-like_dom_sf"/>
</dbReference>
<dbReference type="Pfam" id="PF00990">
    <property type="entry name" value="GGDEF"/>
    <property type="match status" value="1"/>
</dbReference>
<feature type="domain" description="GGDEF" evidence="5">
    <location>
        <begin position="391"/>
        <end position="523"/>
    </location>
</feature>
<dbReference type="SUPFAM" id="SSF141868">
    <property type="entry name" value="EAL domain-like"/>
    <property type="match status" value="1"/>
</dbReference>
<evidence type="ECO:0000313" key="7">
    <source>
        <dbReference type="Proteomes" id="UP000054851"/>
    </source>
</evidence>
<sequence length="797" mass="86539">MSLSLNSESCSTVASGDASRQGPTTAQNQEFLAFFLSARSDRATLSWPILLQIGLAVWGACVLTYVALGVMLSVVPRGVAPGISVAVGVAVFAICLRRARRDVTRANRTTALSRALLDANRECLKWLDADGRMVRISEYGARLMEASGPEQLAGSNWLGFWSNEDAIAAHNAFHGAMNGARTAFKGSCATTSGIPKVWHSRLIPIEDGKGGVDGIICASMDMTQEEELAAALRARETLMSEMEAHVGLCFYSYSADFTGFHHISAGCASVFGLDAQTFRESPQAWMDLVLPEDLPQLKSAMGRISESKISQKALYRIRRSNGDVRWIQSTGSPVLDSAGNVARIVGISEDITAEQDRLVELDRLAFTDSLTGLANRAALMRRIDEDCRKKAPFALMFVDLDRFKVLNDTLGHTAADRLLRSLSRIISAALPPGAFLARLGGDEFAVLIEGERDKERLADIARGALGALVQADQARRAGTITASIGISVFPDNGANRETLLTSADIAMYAAKKAGRNGYRFADKDSSERIVDFELERDLPAALARKQFQLHYQAIHEPRTLEVRSVEALIRWRHPKRGLVSPGVFIPILEESGFITEVGAWVMDDALRQLSQWRRGGARSLGVSVNVSARQLRDAAIVDVVDSALRRHALPPSTLQLELTESALMDDPSLAQSTLGALKKLGVRIAIDDFGTGYSSLRYLADFAPDCVKIDRSFIARLEQDKATRSIVSGIIQMSHTLGMSVIAEGVEETAQLESLRRAECDFVQGFLLSRPVAPEDMSGLSIAAQAVDDRLRSPASA</sequence>
<keyword evidence="2" id="KW-1133">Transmembrane helix</keyword>
<dbReference type="InterPro" id="IPR000014">
    <property type="entry name" value="PAS"/>
</dbReference>
<feature type="region of interest" description="Disordered" evidence="1">
    <location>
        <begin position="1"/>
        <end position="23"/>
    </location>
</feature>
<dbReference type="Proteomes" id="UP000054851">
    <property type="component" value="Unassembled WGS sequence"/>
</dbReference>
<accession>A0A158CSQ4</accession>
<dbReference type="AlphaFoldDB" id="A0A158CSQ4"/>
<name>A0A158CSQ4_9BURK</name>
<dbReference type="SUPFAM" id="SSF55785">
    <property type="entry name" value="PYP-like sensor domain (PAS domain)"/>
    <property type="match status" value="2"/>
</dbReference>
<dbReference type="STRING" id="1777140.AWB79_05798"/>
<dbReference type="CDD" id="cd01948">
    <property type="entry name" value="EAL"/>
    <property type="match status" value="1"/>
</dbReference>
<dbReference type="NCBIfam" id="TIGR00229">
    <property type="entry name" value="sensory_box"/>
    <property type="match status" value="1"/>
</dbReference>
<gene>
    <name evidence="6" type="ORF">AWB79_05798</name>
</gene>
<feature type="compositionally biased region" description="Polar residues" evidence="1">
    <location>
        <begin position="1"/>
        <end position="14"/>
    </location>
</feature>
<dbReference type="OrthoDB" id="9813903at2"/>
<keyword evidence="7" id="KW-1185">Reference proteome</keyword>
<dbReference type="Pfam" id="PF08448">
    <property type="entry name" value="PAS_4"/>
    <property type="match status" value="1"/>
</dbReference>
<dbReference type="Pfam" id="PF00563">
    <property type="entry name" value="EAL"/>
    <property type="match status" value="1"/>
</dbReference>
<dbReference type="PANTHER" id="PTHR44757:SF2">
    <property type="entry name" value="BIOFILM ARCHITECTURE MAINTENANCE PROTEIN MBAA"/>
    <property type="match status" value="1"/>
</dbReference>
<evidence type="ECO:0000259" key="5">
    <source>
        <dbReference type="PROSITE" id="PS50887"/>
    </source>
</evidence>
<evidence type="ECO:0000256" key="2">
    <source>
        <dbReference type="SAM" id="Phobius"/>
    </source>
</evidence>
<dbReference type="Gene3D" id="3.30.450.20">
    <property type="entry name" value="PAS domain"/>
    <property type="match status" value="2"/>
</dbReference>